<evidence type="ECO:0000313" key="3">
    <source>
        <dbReference type="Proteomes" id="UP000324222"/>
    </source>
</evidence>
<gene>
    <name evidence="2" type="ORF">E2C01_078082</name>
</gene>
<accession>A0A5B7IT65</accession>
<name>A0A5B7IT65_PORTR</name>
<dbReference type="EMBL" id="VSRR010062325">
    <property type="protein sequence ID" value="MPC83374.1"/>
    <property type="molecule type" value="Genomic_DNA"/>
</dbReference>
<sequence>MADLVSPARNRGCPEGSSSRTGSCHRDSLRLVRPERRHMPGSRAQPRPLPRRSWRVCVWVSPASGAAFPKLRCSCRGCCTHCHTLSILSPARVLCTLKSARQQRRRRRRGSWRGE</sequence>
<evidence type="ECO:0000313" key="2">
    <source>
        <dbReference type="EMBL" id="MPC83374.1"/>
    </source>
</evidence>
<dbReference type="Proteomes" id="UP000324222">
    <property type="component" value="Unassembled WGS sequence"/>
</dbReference>
<dbReference type="AlphaFoldDB" id="A0A5B7IT65"/>
<feature type="compositionally biased region" description="Basic and acidic residues" evidence="1">
    <location>
        <begin position="24"/>
        <end position="38"/>
    </location>
</feature>
<keyword evidence="3" id="KW-1185">Reference proteome</keyword>
<organism evidence="2 3">
    <name type="scientific">Portunus trituberculatus</name>
    <name type="common">Swimming crab</name>
    <name type="synonym">Neptunus trituberculatus</name>
    <dbReference type="NCBI Taxonomy" id="210409"/>
    <lineage>
        <taxon>Eukaryota</taxon>
        <taxon>Metazoa</taxon>
        <taxon>Ecdysozoa</taxon>
        <taxon>Arthropoda</taxon>
        <taxon>Crustacea</taxon>
        <taxon>Multicrustacea</taxon>
        <taxon>Malacostraca</taxon>
        <taxon>Eumalacostraca</taxon>
        <taxon>Eucarida</taxon>
        <taxon>Decapoda</taxon>
        <taxon>Pleocyemata</taxon>
        <taxon>Brachyura</taxon>
        <taxon>Eubrachyura</taxon>
        <taxon>Portunoidea</taxon>
        <taxon>Portunidae</taxon>
        <taxon>Portuninae</taxon>
        <taxon>Portunus</taxon>
    </lineage>
</organism>
<reference evidence="2 3" key="1">
    <citation type="submission" date="2019-05" db="EMBL/GenBank/DDBJ databases">
        <title>Another draft genome of Portunus trituberculatus and its Hox gene families provides insights of decapod evolution.</title>
        <authorList>
            <person name="Jeong J.-H."/>
            <person name="Song I."/>
            <person name="Kim S."/>
            <person name="Choi T."/>
            <person name="Kim D."/>
            <person name="Ryu S."/>
            <person name="Kim W."/>
        </authorList>
    </citation>
    <scope>NUCLEOTIDE SEQUENCE [LARGE SCALE GENOMIC DNA]</scope>
    <source>
        <tissue evidence="2">Muscle</tissue>
    </source>
</reference>
<evidence type="ECO:0000256" key="1">
    <source>
        <dbReference type="SAM" id="MobiDB-lite"/>
    </source>
</evidence>
<feature type="region of interest" description="Disordered" evidence="1">
    <location>
        <begin position="1"/>
        <end position="50"/>
    </location>
</feature>
<comment type="caution">
    <text evidence="2">The sequence shown here is derived from an EMBL/GenBank/DDBJ whole genome shotgun (WGS) entry which is preliminary data.</text>
</comment>
<protein>
    <submittedName>
        <fullName evidence="2">Uncharacterized protein</fullName>
    </submittedName>
</protein>
<proteinExistence type="predicted"/>